<dbReference type="Gene3D" id="2.60.120.1440">
    <property type="match status" value="1"/>
</dbReference>
<feature type="domain" description="FecR protein" evidence="2">
    <location>
        <begin position="9"/>
        <end position="58"/>
    </location>
</feature>
<evidence type="ECO:0000313" key="3">
    <source>
        <dbReference type="EMBL" id="QYO76051.1"/>
    </source>
</evidence>
<feature type="region of interest" description="Disordered" evidence="1">
    <location>
        <begin position="118"/>
        <end position="187"/>
    </location>
</feature>
<dbReference type="PANTHER" id="PTHR38731:SF3">
    <property type="entry name" value="BLL6125 PROTEIN"/>
    <property type="match status" value="1"/>
</dbReference>
<proteinExistence type="predicted"/>
<dbReference type="EMBL" id="CP080590">
    <property type="protein sequence ID" value="QYO76051.1"/>
    <property type="molecule type" value="Genomic_DNA"/>
</dbReference>
<evidence type="ECO:0000313" key="4">
    <source>
        <dbReference type="Proteomes" id="UP000825799"/>
    </source>
</evidence>
<reference evidence="3 4" key="1">
    <citation type="submission" date="2021-08" db="EMBL/GenBank/DDBJ databases">
        <title>Devosia salina sp. nov., isolated from the South China Sea sediment.</title>
        <authorList>
            <person name="Zhou Z."/>
        </authorList>
    </citation>
    <scope>NUCLEOTIDE SEQUENCE [LARGE SCALE GENOMIC DNA]</scope>
    <source>
        <strain evidence="3 4">SCS-3</strain>
    </source>
</reference>
<protein>
    <submittedName>
        <fullName evidence="3">FecR domain-containing protein</fullName>
    </submittedName>
</protein>
<sequence>MTRIVQVWGTVSVEAEKRNVQHFSVQTPVLAAIVKGTQFTVTYRNGLTQVDVDEGVVEVRDFVTNTTVDVQPGQSAAASQLRPVKVSGDGADDVVYMVDGRAVAASAREMALERQANRELPESARGNGIDNPANVNAAQENRSERSAAGANNRSDAAAAGAGAAASQNSGVDNRQSAGQGGNGHGRP</sequence>
<feature type="compositionally biased region" description="Gly residues" evidence="1">
    <location>
        <begin position="178"/>
        <end position="187"/>
    </location>
</feature>
<evidence type="ECO:0000259" key="2">
    <source>
        <dbReference type="Pfam" id="PF04773"/>
    </source>
</evidence>
<dbReference type="RefSeq" id="WP_220304543.1">
    <property type="nucleotide sequence ID" value="NZ_CP080590.1"/>
</dbReference>
<gene>
    <name evidence="3" type="ORF">K1X15_15710</name>
</gene>
<accession>A0ABX8WDJ0</accession>
<organism evidence="3 4">
    <name type="scientific">Devosia salina</name>
    <dbReference type="NCBI Taxonomy" id="2860336"/>
    <lineage>
        <taxon>Bacteria</taxon>
        <taxon>Pseudomonadati</taxon>
        <taxon>Pseudomonadota</taxon>
        <taxon>Alphaproteobacteria</taxon>
        <taxon>Hyphomicrobiales</taxon>
        <taxon>Devosiaceae</taxon>
        <taxon>Devosia</taxon>
    </lineage>
</organism>
<dbReference type="Pfam" id="PF04773">
    <property type="entry name" value="FecR"/>
    <property type="match status" value="1"/>
</dbReference>
<keyword evidence="4" id="KW-1185">Reference proteome</keyword>
<dbReference type="PANTHER" id="PTHR38731">
    <property type="entry name" value="LIPL45-RELATED LIPOPROTEIN-RELATED"/>
    <property type="match status" value="1"/>
</dbReference>
<dbReference type="Proteomes" id="UP000825799">
    <property type="component" value="Chromosome"/>
</dbReference>
<feature type="compositionally biased region" description="Low complexity" evidence="1">
    <location>
        <begin position="146"/>
        <end position="170"/>
    </location>
</feature>
<dbReference type="InterPro" id="IPR006860">
    <property type="entry name" value="FecR"/>
</dbReference>
<name>A0ABX8WDJ0_9HYPH</name>
<evidence type="ECO:0000256" key="1">
    <source>
        <dbReference type="SAM" id="MobiDB-lite"/>
    </source>
</evidence>